<dbReference type="AlphaFoldDB" id="A0A6C0E241"/>
<feature type="compositionally biased region" description="Basic residues" evidence="1">
    <location>
        <begin position="213"/>
        <end position="229"/>
    </location>
</feature>
<evidence type="ECO:0000313" key="2">
    <source>
        <dbReference type="EMBL" id="QHT23114.1"/>
    </source>
</evidence>
<reference evidence="2" key="1">
    <citation type="journal article" date="2020" name="Nature">
        <title>Giant virus diversity and host interactions through global metagenomics.</title>
        <authorList>
            <person name="Schulz F."/>
            <person name="Roux S."/>
            <person name="Paez-Espino D."/>
            <person name="Jungbluth S."/>
            <person name="Walsh D.A."/>
            <person name="Denef V.J."/>
            <person name="McMahon K.D."/>
            <person name="Konstantinidis K.T."/>
            <person name="Eloe-Fadrosh E.A."/>
            <person name="Kyrpides N.C."/>
            <person name="Woyke T."/>
        </authorList>
    </citation>
    <scope>NUCLEOTIDE SEQUENCE</scope>
    <source>
        <strain evidence="2">GVMAG-M-3300023179-114</strain>
    </source>
</reference>
<organism evidence="2">
    <name type="scientific">viral metagenome</name>
    <dbReference type="NCBI Taxonomy" id="1070528"/>
    <lineage>
        <taxon>unclassified sequences</taxon>
        <taxon>metagenomes</taxon>
        <taxon>organismal metagenomes</taxon>
    </lineage>
</organism>
<proteinExistence type="predicted"/>
<sequence length="229" mass="27208">MDSMVTECTNAKLATFSFDHLTYINQIFGDLSVRQIIHEVYKKKRYAFGVEETGDEFEHSHHHFVIDKKTKQVVCSAAQGYQNIYINKNDNLCQSYSLLTYFGIPINPDQKQRQMDMIALYRRIISNKQFIKKIDDIIDHPSNKEYWQDSTHEEGRGHILMNKDHILKKINDVLNEWENYGYWYFIGEGKCPVTQKKKQQKKQQKRTFGGNHKTIKTKKSVKKRTRMKY</sequence>
<accession>A0A6C0E241</accession>
<feature type="region of interest" description="Disordered" evidence="1">
    <location>
        <begin position="202"/>
        <end position="229"/>
    </location>
</feature>
<name>A0A6C0E241_9ZZZZ</name>
<protein>
    <submittedName>
        <fullName evidence="2">Uncharacterized protein</fullName>
    </submittedName>
</protein>
<evidence type="ECO:0000256" key="1">
    <source>
        <dbReference type="SAM" id="MobiDB-lite"/>
    </source>
</evidence>
<dbReference type="EMBL" id="MN739725">
    <property type="protein sequence ID" value="QHT23114.1"/>
    <property type="molecule type" value="Genomic_DNA"/>
</dbReference>